<dbReference type="InterPro" id="IPR036259">
    <property type="entry name" value="MFS_trans_sf"/>
</dbReference>
<evidence type="ECO:0000313" key="9">
    <source>
        <dbReference type="Proteomes" id="UP000309038"/>
    </source>
</evidence>
<evidence type="ECO:0000256" key="7">
    <source>
        <dbReference type="SAM" id="Phobius"/>
    </source>
</evidence>
<keyword evidence="3 7" id="KW-0812">Transmembrane</keyword>
<keyword evidence="4 7" id="KW-1133">Transmembrane helix</keyword>
<dbReference type="PANTHER" id="PTHR43791">
    <property type="entry name" value="PERMEASE-RELATED"/>
    <property type="match status" value="1"/>
</dbReference>
<feature type="region of interest" description="Disordered" evidence="6">
    <location>
        <begin position="105"/>
        <end position="126"/>
    </location>
</feature>
<evidence type="ECO:0000256" key="6">
    <source>
        <dbReference type="SAM" id="MobiDB-lite"/>
    </source>
</evidence>
<dbReference type="GO" id="GO:0015233">
    <property type="term" value="F:pantothenate transmembrane transporter activity"/>
    <property type="evidence" value="ECO:0007669"/>
    <property type="project" value="TreeGrafter"/>
</dbReference>
<dbReference type="AlphaFoldDB" id="A0A4V3X9U2"/>
<comment type="caution">
    <text evidence="8">The sequence shown here is derived from an EMBL/GenBank/DDBJ whole genome shotgun (WGS) entry which is preliminary data.</text>
</comment>
<sequence length="126" mass="14295">MLKTSPGPATPDKLPLFAWANQICADDDQERGIVLASMNMWNNVINAWWPLVFYPATDAPRFTKGMWAMIGTAIATLGVTALVYVLERREKGRIEPLAENYSREDFKEQKDGELEGGIRKYDNMQQ</sequence>
<gene>
    <name evidence="8" type="ORF">EW026_g6158</name>
</gene>
<proteinExistence type="predicted"/>
<reference evidence="8 9" key="1">
    <citation type="submission" date="2019-02" db="EMBL/GenBank/DDBJ databases">
        <title>Genome sequencing of the rare red list fungi Phlebia centrifuga.</title>
        <authorList>
            <person name="Buettner E."/>
            <person name="Kellner H."/>
        </authorList>
    </citation>
    <scope>NUCLEOTIDE SEQUENCE [LARGE SCALE GENOMIC DNA]</scope>
    <source>
        <strain evidence="8 9">DSM 108282</strain>
    </source>
</reference>
<dbReference type="PANTHER" id="PTHR43791:SF4">
    <property type="entry name" value="PANTOTHENATE TRANSPORTER FEN2"/>
    <property type="match status" value="1"/>
</dbReference>
<feature type="transmembrane region" description="Helical" evidence="7">
    <location>
        <begin position="66"/>
        <end position="86"/>
    </location>
</feature>
<dbReference type="GO" id="GO:0005886">
    <property type="term" value="C:plasma membrane"/>
    <property type="evidence" value="ECO:0007669"/>
    <property type="project" value="TreeGrafter"/>
</dbReference>
<evidence type="ECO:0000256" key="2">
    <source>
        <dbReference type="ARBA" id="ARBA00022448"/>
    </source>
</evidence>
<name>A0A4V3X9U2_9APHY</name>
<evidence type="ECO:0000313" key="8">
    <source>
        <dbReference type="EMBL" id="THG95512.1"/>
    </source>
</evidence>
<dbReference type="SUPFAM" id="SSF103473">
    <property type="entry name" value="MFS general substrate transporter"/>
    <property type="match status" value="1"/>
</dbReference>
<dbReference type="EMBL" id="SGPJ01000315">
    <property type="protein sequence ID" value="THG95512.1"/>
    <property type="molecule type" value="Genomic_DNA"/>
</dbReference>
<evidence type="ECO:0000256" key="3">
    <source>
        <dbReference type="ARBA" id="ARBA00022692"/>
    </source>
</evidence>
<evidence type="ECO:0000256" key="5">
    <source>
        <dbReference type="ARBA" id="ARBA00023136"/>
    </source>
</evidence>
<keyword evidence="5 7" id="KW-0472">Membrane</keyword>
<organism evidence="8 9">
    <name type="scientific">Hermanssonia centrifuga</name>
    <dbReference type="NCBI Taxonomy" id="98765"/>
    <lineage>
        <taxon>Eukaryota</taxon>
        <taxon>Fungi</taxon>
        <taxon>Dikarya</taxon>
        <taxon>Basidiomycota</taxon>
        <taxon>Agaricomycotina</taxon>
        <taxon>Agaricomycetes</taxon>
        <taxon>Polyporales</taxon>
        <taxon>Meruliaceae</taxon>
        <taxon>Hermanssonia</taxon>
    </lineage>
</organism>
<evidence type="ECO:0000256" key="1">
    <source>
        <dbReference type="ARBA" id="ARBA00004141"/>
    </source>
</evidence>
<comment type="subcellular location">
    <subcellularLocation>
        <location evidence="1">Membrane</location>
        <topology evidence="1">Multi-pass membrane protein</topology>
    </subcellularLocation>
</comment>
<evidence type="ECO:0000256" key="4">
    <source>
        <dbReference type="ARBA" id="ARBA00022989"/>
    </source>
</evidence>
<dbReference type="Proteomes" id="UP000309038">
    <property type="component" value="Unassembled WGS sequence"/>
</dbReference>
<keyword evidence="2" id="KW-0813">Transport</keyword>
<protein>
    <submittedName>
        <fullName evidence="8">Uncharacterized protein</fullName>
    </submittedName>
</protein>
<dbReference type="GO" id="GO:0098717">
    <property type="term" value="P:pantothenate import across plasma membrane"/>
    <property type="evidence" value="ECO:0007669"/>
    <property type="project" value="TreeGrafter"/>
</dbReference>
<keyword evidence="9" id="KW-1185">Reference proteome</keyword>
<accession>A0A4V3X9U2</accession>